<dbReference type="Proteomes" id="UP000308671">
    <property type="component" value="Unassembled WGS sequence"/>
</dbReference>
<gene>
    <name evidence="1" type="ORF">BGAL_0328g00120</name>
</gene>
<proteinExistence type="predicted"/>
<dbReference type="AlphaFoldDB" id="A0A4S8QZR9"/>
<dbReference type="EMBL" id="PQXL01000328">
    <property type="protein sequence ID" value="THV47199.1"/>
    <property type="molecule type" value="Genomic_DNA"/>
</dbReference>
<keyword evidence="2" id="KW-1185">Reference proteome</keyword>
<dbReference type="OrthoDB" id="3527551at2759"/>
<name>A0A4S8QZR9_9HELO</name>
<comment type="caution">
    <text evidence="1">The sequence shown here is derived from an EMBL/GenBank/DDBJ whole genome shotgun (WGS) entry which is preliminary data.</text>
</comment>
<organism evidence="1 2">
    <name type="scientific">Botrytis galanthina</name>
    <dbReference type="NCBI Taxonomy" id="278940"/>
    <lineage>
        <taxon>Eukaryota</taxon>
        <taxon>Fungi</taxon>
        <taxon>Dikarya</taxon>
        <taxon>Ascomycota</taxon>
        <taxon>Pezizomycotina</taxon>
        <taxon>Leotiomycetes</taxon>
        <taxon>Helotiales</taxon>
        <taxon>Sclerotiniaceae</taxon>
        <taxon>Botrytis</taxon>
    </lineage>
</organism>
<evidence type="ECO:0000313" key="2">
    <source>
        <dbReference type="Proteomes" id="UP000308671"/>
    </source>
</evidence>
<reference evidence="1 2" key="1">
    <citation type="submission" date="2017-12" db="EMBL/GenBank/DDBJ databases">
        <title>Comparative genomics of Botrytis spp.</title>
        <authorList>
            <person name="Valero-Jimenez C.A."/>
            <person name="Tapia P."/>
            <person name="Veloso J."/>
            <person name="Silva-Moreno E."/>
            <person name="Staats M."/>
            <person name="Valdes J.H."/>
            <person name="Van Kan J.A.L."/>
        </authorList>
    </citation>
    <scope>NUCLEOTIDE SEQUENCE [LARGE SCALE GENOMIC DNA]</scope>
    <source>
        <strain evidence="1 2">MUCL435</strain>
    </source>
</reference>
<accession>A0A4S8QZR9</accession>
<sequence length="187" mass="21689">MLKILSEVMANKNTQAKKADLPPILPKPPSFIEEHDSLYWLEGTQSLQITIAYNEDNTQEETAIYMATLIGRVVEYGPWAAKIDLLIHPRIIRRWECPGIYAQHVSEMMALVDKINNSFTTLSHINVRLEIDFSNFQQIKLAACFLAFKAHWNLSYYVEDRPVLFGIDTKGYLMRRLRGVYHRDCKV</sequence>
<evidence type="ECO:0000313" key="1">
    <source>
        <dbReference type="EMBL" id="THV47199.1"/>
    </source>
</evidence>
<protein>
    <submittedName>
        <fullName evidence="1">Uncharacterized protein</fullName>
    </submittedName>
</protein>